<evidence type="ECO:0000259" key="1">
    <source>
        <dbReference type="PROSITE" id="PS50925"/>
    </source>
</evidence>
<proteinExistence type="predicted"/>
<dbReference type="InterPro" id="IPR007024">
    <property type="entry name" value="BLUF_domain"/>
</dbReference>
<evidence type="ECO:0000313" key="3">
    <source>
        <dbReference type="Proteomes" id="UP000439113"/>
    </source>
</evidence>
<dbReference type="SMART" id="SM01034">
    <property type="entry name" value="BLUF"/>
    <property type="match status" value="1"/>
</dbReference>
<dbReference type="GO" id="GO:0071949">
    <property type="term" value="F:FAD binding"/>
    <property type="evidence" value="ECO:0007669"/>
    <property type="project" value="InterPro"/>
</dbReference>
<dbReference type="GO" id="GO:0009882">
    <property type="term" value="F:blue light photoreceptor activity"/>
    <property type="evidence" value="ECO:0007669"/>
    <property type="project" value="InterPro"/>
</dbReference>
<dbReference type="InterPro" id="IPR036046">
    <property type="entry name" value="Acylphosphatase-like_dom_sf"/>
</dbReference>
<dbReference type="Gene3D" id="3.30.70.100">
    <property type="match status" value="1"/>
</dbReference>
<dbReference type="Pfam" id="PF04940">
    <property type="entry name" value="BLUF"/>
    <property type="match status" value="1"/>
</dbReference>
<sequence>MPMIQLIYASQPLGFDVSDLRAILVTSRQRNERDDVTGALICRADIYLQLLEGPQEAVEATFQRISRDRRHVGVKVLSRREVTERLFPKWAMRDDPVQSWMWTQDEVNAGAVDRATPDEAVAIFERLARELA</sequence>
<dbReference type="EMBL" id="WNKS01000008">
    <property type="protein sequence ID" value="MTV31547.1"/>
    <property type="molecule type" value="Genomic_DNA"/>
</dbReference>
<dbReference type="AlphaFoldDB" id="A0A6N8DMB5"/>
<dbReference type="OrthoDB" id="196105at2"/>
<feature type="domain" description="BLUF" evidence="1">
    <location>
        <begin position="3"/>
        <end position="93"/>
    </location>
</feature>
<evidence type="ECO:0000313" key="2">
    <source>
        <dbReference type="EMBL" id="MTV31547.1"/>
    </source>
</evidence>
<dbReference type="Proteomes" id="UP000439113">
    <property type="component" value="Unassembled WGS sequence"/>
</dbReference>
<accession>A0A6N8DMB5</accession>
<name>A0A6N8DMB5_RHOAC</name>
<dbReference type="SUPFAM" id="SSF54975">
    <property type="entry name" value="Acylphosphatase/BLUF domain-like"/>
    <property type="match status" value="1"/>
</dbReference>
<comment type="caution">
    <text evidence="2">The sequence shown here is derived from an EMBL/GenBank/DDBJ whole genome shotgun (WGS) entry which is preliminary data.</text>
</comment>
<reference evidence="2 3" key="1">
    <citation type="submission" date="2019-11" db="EMBL/GenBank/DDBJ databases">
        <title>Whole-genome sequence of a Rhodoblastus acidophilus DSM 142.</title>
        <authorList>
            <person name="Kyndt J.A."/>
            <person name="Meyer T.E."/>
        </authorList>
    </citation>
    <scope>NUCLEOTIDE SEQUENCE [LARGE SCALE GENOMIC DNA]</scope>
    <source>
        <strain evidence="2 3">DSM 142</strain>
    </source>
</reference>
<organism evidence="2 3">
    <name type="scientific">Rhodoblastus acidophilus</name>
    <name type="common">Rhodopseudomonas acidophila</name>
    <dbReference type="NCBI Taxonomy" id="1074"/>
    <lineage>
        <taxon>Bacteria</taxon>
        <taxon>Pseudomonadati</taxon>
        <taxon>Pseudomonadota</taxon>
        <taxon>Alphaproteobacteria</taxon>
        <taxon>Hyphomicrobiales</taxon>
        <taxon>Rhodoblastaceae</taxon>
        <taxon>Rhodoblastus</taxon>
    </lineage>
</organism>
<dbReference type="RefSeq" id="WP_155446227.1">
    <property type="nucleotide sequence ID" value="NZ_JAOQNR010000009.1"/>
</dbReference>
<dbReference type="PROSITE" id="PS50925">
    <property type="entry name" value="BLUF"/>
    <property type="match status" value="1"/>
</dbReference>
<gene>
    <name evidence="2" type="ORF">GJ654_11125</name>
</gene>
<protein>
    <submittedName>
        <fullName evidence="2">Blue light sensor protein</fullName>
    </submittedName>
</protein>